<dbReference type="Proteomes" id="UP000224362">
    <property type="component" value="Segment"/>
</dbReference>
<evidence type="ECO:0000313" key="2">
    <source>
        <dbReference type="EMBL" id="ASZ78910.1"/>
    </source>
</evidence>
<dbReference type="Gene3D" id="3.10.450.40">
    <property type="match status" value="1"/>
</dbReference>
<organism evidence="2 3">
    <name type="scientific">Serratia phage 2050H1</name>
    <dbReference type="NCBI Taxonomy" id="2024250"/>
    <lineage>
        <taxon>Viruses</taxon>
        <taxon>Duplodnaviria</taxon>
        <taxon>Heunggongvirae</taxon>
        <taxon>Uroviricota</taxon>
        <taxon>Caudoviricetes</taxon>
        <taxon>Pantevenvirales</taxon>
        <taxon>Ackermannviridae</taxon>
        <taxon>Miltonvirus</taxon>
        <taxon>Miltonvirus MAM1</taxon>
    </lineage>
</organism>
<gene>
    <name evidence="2" type="ORF">2050H1_144</name>
</gene>
<protein>
    <submittedName>
        <fullName evidence="2">Baseplate wedge subunit</fullName>
    </submittedName>
</protein>
<reference evidence="2 3" key="1">
    <citation type="submission" date="2017-06" db="EMBL/GenBank/DDBJ databases">
        <authorList>
            <person name="Kim H.J."/>
            <person name="Triplett B.A."/>
        </authorList>
    </citation>
    <scope>NUCLEOTIDE SEQUENCE [LARGE SCALE GENOMIC DNA]</scope>
</reference>
<accession>A0A249Y2J8</accession>
<dbReference type="EMBL" id="MF285619">
    <property type="protein sequence ID" value="ASZ78910.1"/>
    <property type="molecule type" value="Genomic_DNA"/>
</dbReference>
<name>A0A249Y2J8_9CAUD</name>
<evidence type="ECO:0000313" key="3">
    <source>
        <dbReference type="Proteomes" id="UP000224362"/>
    </source>
</evidence>
<dbReference type="Pfam" id="PF04965">
    <property type="entry name" value="GPW_gp25"/>
    <property type="match status" value="1"/>
</dbReference>
<proteinExistence type="predicted"/>
<sequence length="126" mass="14314">MKEYVDIDMSFTRHPVTGDVTKKVGVRAVQQSVRNIVMTSLDEWETLPEMGAGVYRMLGENTNPTIQVDVKNKVEDAITQYESRAEIDSVTVSLSEDYHTLQITIVFYVTNVPDPVTETIYLKRVN</sequence>
<dbReference type="InterPro" id="IPR007048">
    <property type="entry name" value="IraD/Gp25-like"/>
</dbReference>
<dbReference type="SUPFAM" id="SSF160719">
    <property type="entry name" value="gpW/gp25-like"/>
    <property type="match status" value="1"/>
</dbReference>
<evidence type="ECO:0000259" key="1">
    <source>
        <dbReference type="Pfam" id="PF04965"/>
    </source>
</evidence>
<feature type="domain" description="IraD/Gp25-like" evidence="1">
    <location>
        <begin position="26"/>
        <end position="109"/>
    </location>
</feature>